<dbReference type="SUPFAM" id="SSF160113">
    <property type="entry name" value="YegP-like"/>
    <property type="match status" value="1"/>
</dbReference>
<dbReference type="STRING" id="391587.KAOT1_01125"/>
<dbReference type="OrthoDB" id="1205007at2"/>
<dbReference type="EMBL" id="ABIB01000013">
    <property type="protein sequence ID" value="EDP94785.1"/>
    <property type="molecule type" value="Genomic_DNA"/>
</dbReference>
<dbReference type="RefSeq" id="WP_007092801.1">
    <property type="nucleotide sequence ID" value="NZ_CP142125.1"/>
</dbReference>
<dbReference type="Proteomes" id="UP000002945">
    <property type="component" value="Unassembled WGS sequence"/>
</dbReference>
<organism evidence="2 3">
    <name type="scientific">Kordia algicida OT-1</name>
    <dbReference type="NCBI Taxonomy" id="391587"/>
    <lineage>
        <taxon>Bacteria</taxon>
        <taxon>Pseudomonadati</taxon>
        <taxon>Bacteroidota</taxon>
        <taxon>Flavobacteriia</taxon>
        <taxon>Flavobacteriales</taxon>
        <taxon>Flavobacteriaceae</taxon>
        <taxon>Kordia</taxon>
    </lineage>
</organism>
<dbReference type="eggNOG" id="COG3422">
    <property type="taxonomic scope" value="Bacteria"/>
</dbReference>
<proteinExistence type="predicted"/>
<protein>
    <submittedName>
        <fullName evidence="2">Response regulator receiver (CheY-like) modulated diguanylate cyclase/phosphodiesterase (GGDEF &amp; EAL domains) with</fullName>
    </submittedName>
</protein>
<dbReference type="eggNOG" id="COG2911">
    <property type="taxonomic scope" value="Bacteria"/>
</dbReference>
<keyword evidence="1" id="KW-0175">Coiled coil</keyword>
<feature type="coiled-coil region" evidence="1">
    <location>
        <begin position="1490"/>
        <end position="1543"/>
    </location>
</feature>
<gene>
    <name evidence="2" type="ORF">KAOT1_01125</name>
</gene>
<sequence>MPTPQFYPALSKLIRSDKLPEPIKSVVDNTTDKLFYKTYYVEKSLYGETAYHHIVLVFNKEIGFNLFGGEEGFELLFNPGSAENTTELPLAIYYNLPIVKYIKQIQLGDLNSIEDYFNLLLEMFNVSEEELLYEVIYGFLGDETDPFLAFVDDFNNNPDYNSHPPLTNPQETNEYEKITNLITQFQTRNLDLLLYTLENYVDIVDFSGGFENLSTIFKKWMGEFTLDTIIDLFIPKFSVTLPQLELALAFPRTWLKPVDANGNVLEDGKSMLTYNVGSMSYHSEHGFEFNQADSFDLTPSQIGNTGILIDIDNLKFDFRTDKNIPEATADGRPDEFRGFYAETVAITLPKKWFNNVDNATLRVAGYNMLIGTGGVSGTVALETVASGGDGFMPVNIGSWELGFSSFDISFKQNAIIESNIEGRLKIPKLKNSDGNEALIGIKGHLNEEGDFNLTASEPQGIPLSLFDFMTINFLTLELGREDDNFYVGTSCEISFQNAIMERVLGDQKIVIPKLRVYEDGSIEIVGGNAFIPTNISLNLGPIEIAVTGIHFGSHQQEKNGVMRKYNYWGFDGAISLDPLGIDARGEGIKYYYTTDNDEHGGDGDSFLRIQTIEVDLIIPGTADPDNALAIINGMLSIPEPGESPEYEGKIGLKLPKARISGAAQMRLQPKEPAFIIEAGIEMPTPIPLAATGLAFYGFGGLLGYKYVAEKEAIGLVSGENTWYEYYTYPKRGVNLDKFSGPPRTDQYNMPVAVGAGTVLGTMHDDGFLFSTRLMAILSLPSVFILDGRANVLGERLGIIDDTEPPFFAGVAVGDNSFEFWFGADYQLPKSNGWIIDLYAEVQAGFFFNNPSAWYLNFGTKDAPITARVLTIITAQSYLMLSARGIEAGARVDLSLKKNFFGIKVEISAYVEVGGFISFERFQLGGYIAFGGTIAISVWKIVGFRVSLDAILSAEAAKPFLLYAKVRIRVCIRIIVKICKTFKVKLKWEKNNSVDRTPIPALSDGSNPNYPDRTREAVQGVHMMTNETFELNYFANVPSAGSIDKVIPLDTYIDFKAMKGLVPGAISGKIGGHTGGANNFTDLIPPNKVVRGGHELRQVKHKYSIEDIEVKMWNGSSWQDYHPFEAVVPTAERDSVDHLRIGYWQRNGDQYDSIRLLATNPFSYMEAGEPGWFIPEEYGITPSELYCVTTRETGDCSDFLQKPLGSKYYRPNGYVGHYIDGAYYSIEEGGDDFEKTVYVLNTQWTIALSDGDGAYDEVYFDRIKLRKDGNSTFPNLGVNENIYTQENGVATNLTEISQQYFTAINTILSNNDGEEITNFKIKKVTIAEGNLIVDVQVESDIPFPNPDSDDMFFANLYLARERVSGSGNSTEGTVNLSSKIVLTESDDSGPAGCMEVTDVENNFDYEQSLQFSNADRLVIILPEASVTTDLKLTTYAEGVTIRYYKTILSDTNSTPQYEEIHEVYKTKAALNSVVSYTNENELTSKITVTPKSANAEEIRAIREEIAELQEATYDSETGQIIPLTAGQQAELAALEDRLAQLEAEGCSVQSVTPKKRIVAEIYNEIDNDGIDEYRFRVFNTKCEIVLSSSTRYVSMAAAVGELKTSVNTLLTQANSVEIKETVDQRFYFNIIDSTGEVIARRIEYFKTLKECENEIASLKQLLSTSDMVIGEKGCKPDESQPVLVTAKQATPMAEAAIATSNTIFNSYKYYDASDSQRVNSYAKMRIIGGNCFAIGYPSVNVAGSNDNDGVLTKLDVLGKVMFSKVYYSEKSLPIRFNEIEELSDGNLLIVGKGHTNRLYYLKIDSSDGKIIWQRYFTCEQALDEHRMSVVKTRKRTFFITCLSSRKDHLYVLEIDQGGNIINQTGIDNGGQYEYEVGASCLDPEEGLLIGVQQTEVKTLRVSSTIINFDANLKLKFNYLINSKFEVKITDMIMDEGKLYFILDNISSSESTITYIPYSDKEFKEISSNKLPAYRNWKLTGSYRDKSVTVVNVETPVYNISIQGDESLAIDTEYEFNTPIDVAGIKDIFYDEELKKYTLVSSEYLAVLENDMDSCVTKKTEKTTLLKERAFTYTELSVKVADFGVKPVIIDEIRTAEQNLKLEKELCPVDDGGNNDCNKDETLCEFYETIKAQLFACINYEAKEPFYDNWHCFLKMIESIENFDAQYPQYGLLEILEVDINNLITYPQTARPPILSTAIDLANIILDKIYELGKCDCDGGGDEDPHICNTSLQQVCWLSVEKFEFNQTIPGIGAIEQEQEDMEEAVQRTAQPIWRPNSKFYVHYKLKDEVDNGENEGIFDYYYGFKTAGPIGHFHNADGVTYGNEYDEDTNAILNRADANGNLTETGNLTNPDSYPLTSLRQYIDYDRSYPNADGSLLQAKPVFYGQEQCRITLYFTKPLTYHMLRTWESYLGAPELTGSMHIAIKDPVSNVVIPYPLPINFDEETVPLPINTATWLQIDSTVEITIPETVTIEDNMGLDLGTFNVTLSEYRSALQKQHVRISDTELHENPAVVGGKIIWEDPANPGVNIEHVIFATGEEDTTWVNDNDPRIPLNIRILNNFINYINTNNDAIECTFTVGNAIKPQSYAYSVVLTNLKPQKLYTALIYNAFETESNDVLSSEQVHNYVFQTSRYKNFGAQVNSYMLVDENDTNNTRQAVFEVALPTLMADKVATAYNIVVGNNDADSDAIETQYLDVFDRVLEGVLGMTPLDPPVNTEFNKILDSDGNIIAILVRNPEPFNIPKIPIEKINGTDEIFEENSTDGQRGAIRVINTANDQDDPTYKVLYSKDYSQALIMHQSQQITAINLSFRFRYLIWNGSEYVIDDTVRVDDISLI</sequence>
<name>A9E8N2_9FLAO</name>
<dbReference type="HOGENOM" id="CLU_228659_0_0_10"/>
<evidence type="ECO:0000256" key="1">
    <source>
        <dbReference type="SAM" id="Coils"/>
    </source>
</evidence>
<accession>A9E8N2</accession>
<evidence type="ECO:0000313" key="2">
    <source>
        <dbReference type="EMBL" id="EDP94785.1"/>
    </source>
</evidence>
<dbReference type="Gene3D" id="2.30.29.80">
    <property type="match status" value="1"/>
</dbReference>
<reference evidence="2 3" key="1">
    <citation type="journal article" date="2011" name="J. Bacteriol.">
        <title>Genome sequence of the algicidal bacterium Kordia algicida OT-1.</title>
        <authorList>
            <person name="Lee H.S."/>
            <person name="Kang S.G."/>
            <person name="Kwon K.K."/>
            <person name="Lee J.H."/>
            <person name="Kim S.J."/>
        </authorList>
    </citation>
    <scope>NUCLEOTIDE SEQUENCE [LARGE SCALE GENOMIC DNA]</scope>
    <source>
        <strain evidence="2 3">OT-1</strain>
    </source>
</reference>
<dbReference type="InterPro" id="IPR036913">
    <property type="entry name" value="YegP-like_sf"/>
</dbReference>
<evidence type="ECO:0000313" key="3">
    <source>
        <dbReference type="Proteomes" id="UP000002945"/>
    </source>
</evidence>
<keyword evidence="3" id="KW-1185">Reference proteome</keyword>
<comment type="caution">
    <text evidence="2">The sequence shown here is derived from an EMBL/GenBank/DDBJ whole genome shotgun (WGS) entry which is preliminary data.</text>
</comment>